<dbReference type="Proteomes" id="UP000091857">
    <property type="component" value="Chromosome 11"/>
</dbReference>
<name>A0A2C9V121_MANES</name>
<proteinExistence type="predicted"/>
<protein>
    <submittedName>
        <fullName evidence="1">Uncharacterized protein</fullName>
    </submittedName>
</protein>
<accession>A0A2C9V121</accession>
<dbReference type="EMBL" id="CM004397">
    <property type="protein sequence ID" value="OAY37858.1"/>
    <property type="molecule type" value="Genomic_DNA"/>
</dbReference>
<sequence>MRSFDFYRSVSGFVLKNFDELKHKLMCTTIELESLKVEASEKMRKHKEDVNHLIDLLKMAYKERDEARDQLQKLLNKLIPSNSAELNPILHQTQQPKTSIVIPMKTNSSITESNSLSDTYNHQSHGSSPVDSLFDAVTSPDFSSMNMADSSQINFGNNAYLEEYTASMATGLVSQSVPKIDPADAAIDSLVNGKILPQKGKLLQSVTEAGPLLQTLLVSGPLPQWRNPPPMELFNIPPFSIKGCEVASTIDQKPAPNANSADQKPQSLACPDMFRGSSQMCSVSMLNFTSGASGSSLGSFWPLNSSKRQRFL</sequence>
<dbReference type="STRING" id="3983.A0A2C9V121"/>
<dbReference type="PANTHER" id="PTHR33431:SF12">
    <property type="entry name" value="HIGH MOBILITY GROUP BOX PROTEIN, PUTATIVE (DUF1635)-RELATED"/>
    <property type="match status" value="1"/>
</dbReference>
<comment type="caution">
    <text evidence="1">The sequence shown here is derived from an EMBL/GenBank/DDBJ whole genome shotgun (WGS) entry which is preliminary data.</text>
</comment>
<evidence type="ECO:0000313" key="1">
    <source>
        <dbReference type="EMBL" id="OAY37858.1"/>
    </source>
</evidence>
<organism evidence="1 2">
    <name type="scientific">Manihot esculenta</name>
    <name type="common">Cassava</name>
    <name type="synonym">Jatropha manihot</name>
    <dbReference type="NCBI Taxonomy" id="3983"/>
    <lineage>
        <taxon>Eukaryota</taxon>
        <taxon>Viridiplantae</taxon>
        <taxon>Streptophyta</taxon>
        <taxon>Embryophyta</taxon>
        <taxon>Tracheophyta</taxon>
        <taxon>Spermatophyta</taxon>
        <taxon>Magnoliopsida</taxon>
        <taxon>eudicotyledons</taxon>
        <taxon>Gunneridae</taxon>
        <taxon>Pentapetalae</taxon>
        <taxon>rosids</taxon>
        <taxon>fabids</taxon>
        <taxon>Malpighiales</taxon>
        <taxon>Euphorbiaceae</taxon>
        <taxon>Crotonoideae</taxon>
        <taxon>Manihoteae</taxon>
        <taxon>Manihot</taxon>
    </lineage>
</organism>
<dbReference type="OrthoDB" id="778241at2759"/>
<gene>
    <name evidence="1" type="ORF">MANES_11G134700v8</name>
</gene>
<evidence type="ECO:0000313" key="2">
    <source>
        <dbReference type="Proteomes" id="UP000091857"/>
    </source>
</evidence>
<dbReference type="PANTHER" id="PTHR33431">
    <property type="entry name" value="ENABLED-LIKE PROTEIN (DUF1635)"/>
    <property type="match status" value="1"/>
</dbReference>
<dbReference type="AlphaFoldDB" id="A0A2C9V121"/>
<keyword evidence="2" id="KW-1185">Reference proteome</keyword>
<dbReference type="InterPro" id="IPR012862">
    <property type="entry name" value="DUF1635"/>
</dbReference>
<dbReference type="Gramene" id="Manes.11G134700.2.v8.1">
    <property type="protein sequence ID" value="Manes.11G134700.2.v8.1.CDS"/>
    <property type="gene ID" value="Manes.11G134700.v8.1"/>
</dbReference>
<reference evidence="2" key="1">
    <citation type="journal article" date="2016" name="Nat. Biotechnol.">
        <title>Sequencing wild and cultivated cassava and related species reveals extensive interspecific hybridization and genetic diversity.</title>
        <authorList>
            <person name="Bredeson J.V."/>
            <person name="Lyons J.B."/>
            <person name="Prochnik S.E."/>
            <person name="Wu G.A."/>
            <person name="Ha C.M."/>
            <person name="Edsinger-Gonzales E."/>
            <person name="Grimwood J."/>
            <person name="Schmutz J."/>
            <person name="Rabbi I.Y."/>
            <person name="Egesi C."/>
            <person name="Nauluvula P."/>
            <person name="Lebot V."/>
            <person name="Ndunguru J."/>
            <person name="Mkamilo G."/>
            <person name="Bart R.S."/>
            <person name="Setter T.L."/>
            <person name="Gleadow R.M."/>
            <person name="Kulakow P."/>
            <person name="Ferguson M.E."/>
            <person name="Rounsley S."/>
            <person name="Rokhsar D.S."/>
        </authorList>
    </citation>
    <scope>NUCLEOTIDE SEQUENCE [LARGE SCALE GENOMIC DNA]</scope>
    <source>
        <strain evidence="2">cv. AM560-2</strain>
    </source>
</reference>
<dbReference type="Pfam" id="PF07795">
    <property type="entry name" value="DUF1635"/>
    <property type="match status" value="1"/>
</dbReference>